<keyword evidence="6" id="KW-0520">NAD</keyword>
<dbReference type="Gene3D" id="3.40.50.1970">
    <property type="match status" value="1"/>
</dbReference>
<dbReference type="Gene3D" id="1.20.1090.10">
    <property type="entry name" value="Dehydroquinate synthase-like - alpha domain"/>
    <property type="match status" value="1"/>
</dbReference>
<proteinExistence type="predicted"/>
<evidence type="ECO:0000256" key="3">
    <source>
        <dbReference type="ARBA" id="ARBA00022723"/>
    </source>
</evidence>
<sequence>MISLNELTNLANKCTCGNHHNDILIDEVVISDDALNKAVKYIENSQFEKVVIIADQNTFEVAGKRVSELLSDEKIDYCITLISANNQGDVIADEEALIEAMLGIPQNADSIIAVGAGTIHDIARFASYKMAKPFISIPTAPSVDGFNSMGAPVVIKGVKTTYQMHSPIAVFADINVLQKAPKEMIAAGFGDMIGKYTSLADWKFSHLIAKEPYCSLSAQLTKEALNNCVNAVKEIENGDKEGIKILIESLIQSGLAMLLVGYSSPASGGEHHLSHFWEMDFIKEDKPQVLHGAKVGVSSQIILDLYKNNVLDLIGNQDQLKNFSTAEAKAILDKQHEIITILELLPKPKEIANMLSMLEGSVTPYDLGIEPALVQDSLNKAHELRNRYTLLKFWNEHIGEHQYV</sequence>
<dbReference type="SUPFAM" id="SSF56796">
    <property type="entry name" value="Dehydroquinate synthase-like"/>
    <property type="match status" value="1"/>
</dbReference>
<evidence type="ECO:0000256" key="4">
    <source>
        <dbReference type="ARBA" id="ARBA00022857"/>
    </source>
</evidence>
<dbReference type="EMBL" id="VOQF01000006">
    <property type="protein sequence ID" value="TXC90556.1"/>
    <property type="molecule type" value="Genomic_DNA"/>
</dbReference>
<keyword evidence="4" id="KW-0521">NADP</keyword>
<evidence type="ECO:0000256" key="7">
    <source>
        <dbReference type="ARBA" id="ARBA00023098"/>
    </source>
</evidence>
<evidence type="ECO:0000313" key="10">
    <source>
        <dbReference type="EMBL" id="TXC90556.1"/>
    </source>
</evidence>
<dbReference type="GO" id="GO:0008654">
    <property type="term" value="P:phospholipid biosynthetic process"/>
    <property type="evidence" value="ECO:0007669"/>
    <property type="project" value="UniProtKB-KW"/>
</dbReference>
<protein>
    <submittedName>
        <fullName evidence="10">sn-glycerol-1-phosphate dehydrogenase</fullName>
    </submittedName>
</protein>
<keyword evidence="11" id="KW-1185">Reference proteome</keyword>
<keyword evidence="5" id="KW-0560">Oxidoreductase</keyword>
<evidence type="ECO:0000313" key="11">
    <source>
        <dbReference type="Proteomes" id="UP000321363"/>
    </source>
</evidence>
<evidence type="ECO:0000256" key="2">
    <source>
        <dbReference type="ARBA" id="ARBA00022516"/>
    </source>
</evidence>
<evidence type="ECO:0000256" key="8">
    <source>
        <dbReference type="ARBA" id="ARBA00023209"/>
    </source>
</evidence>
<dbReference type="Proteomes" id="UP000321363">
    <property type="component" value="Unassembled WGS sequence"/>
</dbReference>
<dbReference type="PANTHER" id="PTHR43616">
    <property type="entry name" value="GLYCEROL DEHYDROGENASE"/>
    <property type="match status" value="1"/>
</dbReference>
<dbReference type="GO" id="GO:0046872">
    <property type="term" value="F:metal ion binding"/>
    <property type="evidence" value="ECO:0007669"/>
    <property type="project" value="UniProtKB-KW"/>
</dbReference>
<comment type="caution">
    <text evidence="10">The sequence shown here is derived from an EMBL/GenBank/DDBJ whole genome shotgun (WGS) entry which is preliminary data.</text>
</comment>
<keyword evidence="2" id="KW-0444">Lipid biosynthesis</keyword>
<reference evidence="10 11" key="1">
    <citation type="journal article" date="2005" name="Int. J. Syst. Evol. Microbiol.">
        <title>Bacillus litoralis sp. nov., isolated from a tidal flat of the Yellow Sea in Korea.</title>
        <authorList>
            <person name="Yoon J.H."/>
            <person name="Oh T.K."/>
        </authorList>
    </citation>
    <scope>NUCLEOTIDE SEQUENCE [LARGE SCALE GENOMIC DNA]</scope>
    <source>
        <strain evidence="10 11">SW-211</strain>
    </source>
</reference>
<dbReference type="OrthoDB" id="9763580at2"/>
<dbReference type="InterPro" id="IPR016205">
    <property type="entry name" value="Glycerol_DH"/>
</dbReference>
<dbReference type="Pfam" id="PF13685">
    <property type="entry name" value="Fe-ADH_2"/>
    <property type="match status" value="1"/>
</dbReference>
<keyword evidence="3" id="KW-0479">Metal-binding</keyword>
<name>A0A5C6W425_9BACI</name>
<dbReference type="GO" id="GO:0016614">
    <property type="term" value="F:oxidoreductase activity, acting on CH-OH group of donors"/>
    <property type="evidence" value="ECO:0007669"/>
    <property type="project" value="InterPro"/>
</dbReference>
<dbReference type="CDD" id="cd08175">
    <property type="entry name" value="G1PDH"/>
    <property type="match status" value="1"/>
</dbReference>
<keyword evidence="9" id="KW-1208">Phospholipid metabolism</keyword>
<evidence type="ECO:0000256" key="9">
    <source>
        <dbReference type="ARBA" id="ARBA00023264"/>
    </source>
</evidence>
<dbReference type="InterPro" id="IPR032837">
    <property type="entry name" value="G1PDH"/>
</dbReference>
<evidence type="ECO:0000256" key="6">
    <source>
        <dbReference type="ARBA" id="ARBA00023027"/>
    </source>
</evidence>
<gene>
    <name evidence="10" type="ORF">FS935_11600</name>
</gene>
<evidence type="ECO:0000256" key="5">
    <source>
        <dbReference type="ARBA" id="ARBA00023002"/>
    </source>
</evidence>
<keyword evidence="1" id="KW-0963">Cytoplasm</keyword>
<keyword evidence="7" id="KW-0443">Lipid metabolism</keyword>
<dbReference type="AlphaFoldDB" id="A0A5C6W425"/>
<accession>A0A5C6W425</accession>
<dbReference type="RefSeq" id="WP_146948717.1">
    <property type="nucleotide sequence ID" value="NZ_VOQF01000006.1"/>
</dbReference>
<evidence type="ECO:0000256" key="1">
    <source>
        <dbReference type="ARBA" id="ARBA00022490"/>
    </source>
</evidence>
<keyword evidence="8" id="KW-0594">Phospholipid biosynthesis</keyword>
<dbReference type="PANTHER" id="PTHR43616:SF5">
    <property type="entry name" value="GLYCEROL DEHYDROGENASE 1"/>
    <property type="match status" value="1"/>
</dbReference>
<organism evidence="10 11">
    <name type="scientific">Metabacillus litoralis</name>
    <dbReference type="NCBI Taxonomy" id="152268"/>
    <lineage>
        <taxon>Bacteria</taxon>
        <taxon>Bacillati</taxon>
        <taxon>Bacillota</taxon>
        <taxon>Bacilli</taxon>
        <taxon>Bacillales</taxon>
        <taxon>Bacillaceae</taxon>
        <taxon>Metabacillus</taxon>
    </lineage>
</organism>